<protein>
    <submittedName>
        <fullName evidence="1">Uncharacterized protein</fullName>
    </submittedName>
</protein>
<accession>A0AAW0RBV5</accession>
<dbReference type="AlphaFoldDB" id="A0AAW0RBV5"/>
<organism evidence="1 2">
    <name type="scientific">Apiospora kogelbergensis</name>
    <dbReference type="NCBI Taxonomy" id="1337665"/>
    <lineage>
        <taxon>Eukaryota</taxon>
        <taxon>Fungi</taxon>
        <taxon>Dikarya</taxon>
        <taxon>Ascomycota</taxon>
        <taxon>Pezizomycotina</taxon>
        <taxon>Sordariomycetes</taxon>
        <taxon>Xylariomycetidae</taxon>
        <taxon>Amphisphaeriales</taxon>
        <taxon>Apiosporaceae</taxon>
        <taxon>Apiospora</taxon>
    </lineage>
</organism>
<dbReference type="Proteomes" id="UP001392437">
    <property type="component" value="Unassembled WGS sequence"/>
</dbReference>
<reference evidence="1 2" key="1">
    <citation type="submission" date="2023-01" db="EMBL/GenBank/DDBJ databases">
        <title>Analysis of 21 Apiospora genomes using comparative genomics revels a genus with tremendous synthesis potential of carbohydrate active enzymes and secondary metabolites.</title>
        <authorList>
            <person name="Sorensen T."/>
        </authorList>
    </citation>
    <scope>NUCLEOTIDE SEQUENCE [LARGE SCALE GENOMIC DNA]</scope>
    <source>
        <strain evidence="1 2">CBS 117206</strain>
    </source>
</reference>
<dbReference type="EMBL" id="JAQQWP010000001">
    <property type="protein sequence ID" value="KAK8132402.1"/>
    <property type="molecule type" value="Genomic_DNA"/>
</dbReference>
<name>A0AAW0RBV5_9PEZI</name>
<comment type="caution">
    <text evidence="1">The sequence shown here is derived from an EMBL/GenBank/DDBJ whole genome shotgun (WGS) entry which is preliminary data.</text>
</comment>
<keyword evidence="2" id="KW-1185">Reference proteome</keyword>
<evidence type="ECO:0000313" key="2">
    <source>
        <dbReference type="Proteomes" id="UP001392437"/>
    </source>
</evidence>
<sequence>MAVKPKLCSQKKTAAERVDQSALVILARGGQYHGTCGQKSKVAGLKSRSHQADNAHEKLAENAIGKSASSERVTHKDALSQLQSPLFQLAPELRDKIWECCADVCMSQDGVNYFLTTPLTWGTCKYPALLITCKRLNREAREFIISSDVEIHFTRLGVFLKTVGVFNPTSVRRLHVFHSELVNPYLMSVNLERVMRSASTIESAQLTTYASTSSSPSHGPILGKYLWERPGRHQKHGINYDMDFEVRQSHPIDLITGVSCWNDRAVVDGFHLPANKWPHQKWMVIQMINKRLALHSLDLTLNLAIRRQSQWQCTYLSPVLARTLASVIKDEADILAKSENR</sequence>
<gene>
    <name evidence="1" type="ORF">PG999_000575</name>
</gene>
<proteinExistence type="predicted"/>
<evidence type="ECO:0000313" key="1">
    <source>
        <dbReference type="EMBL" id="KAK8132402.1"/>
    </source>
</evidence>